<proteinExistence type="predicted"/>
<feature type="non-terminal residue" evidence="1">
    <location>
        <position position="1"/>
    </location>
</feature>
<dbReference type="Proteomes" id="UP000663860">
    <property type="component" value="Unassembled WGS sequence"/>
</dbReference>
<sequence>INFISGDILLRRETNSLSSDEQSPQQLFVKKIFS</sequence>
<accession>A0A815UVR4</accession>
<name>A0A815UVR4_9BILA</name>
<gene>
    <name evidence="1" type="ORF">IZO911_LOCUS45996</name>
</gene>
<dbReference type="EMBL" id="CAJNOE010007015">
    <property type="protein sequence ID" value="CAF1526097.1"/>
    <property type="molecule type" value="Genomic_DNA"/>
</dbReference>
<reference evidence="1" key="1">
    <citation type="submission" date="2021-02" db="EMBL/GenBank/DDBJ databases">
        <authorList>
            <person name="Nowell W R."/>
        </authorList>
    </citation>
    <scope>NUCLEOTIDE SEQUENCE</scope>
</reference>
<protein>
    <submittedName>
        <fullName evidence="1">Uncharacterized protein</fullName>
    </submittedName>
</protein>
<comment type="caution">
    <text evidence="1">The sequence shown here is derived from an EMBL/GenBank/DDBJ whole genome shotgun (WGS) entry which is preliminary data.</text>
</comment>
<dbReference type="AlphaFoldDB" id="A0A815UVR4"/>
<evidence type="ECO:0000313" key="1">
    <source>
        <dbReference type="EMBL" id="CAF1526097.1"/>
    </source>
</evidence>
<organism evidence="1 2">
    <name type="scientific">Adineta steineri</name>
    <dbReference type="NCBI Taxonomy" id="433720"/>
    <lineage>
        <taxon>Eukaryota</taxon>
        <taxon>Metazoa</taxon>
        <taxon>Spiralia</taxon>
        <taxon>Gnathifera</taxon>
        <taxon>Rotifera</taxon>
        <taxon>Eurotatoria</taxon>
        <taxon>Bdelloidea</taxon>
        <taxon>Adinetida</taxon>
        <taxon>Adinetidae</taxon>
        <taxon>Adineta</taxon>
    </lineage>
</organism>
<evidence type="ECO:0000313" key="2">
    <source>
        <dbReference type="Proteomes" id="UP000663860"/>
    </source>
</evidence>